<gene>
    <name evidence="4" type="ORF">GCM10023195_57420</name>
</gene>
<evidence type="ECO:0000313" key="5">
    <source>
        <dbReference type="Proteomes" id="UP001500212"/>
    </source>
</evidence>
<keyword evidence="5" id="KW-1185">Reference proteome</keyword>
<keyword evidence="2" id="KW-1133">Transmembrane helix</keyword>
<reference evidence="5" key="1">
    <citation type="journal article" date="2019" name="Int. J. Syst. Evol. Microbiol.">
        <title>The Global Catalogue of Microorganisms (GCM) 10K type strain sequencing project: providing services to taxonomists for standard genome sequencing and annotation.</title>
        <authorList>
            <consortium name="The Broad Institute Genomics Platform"/>
            <consortium name="The Broad Institute Genome Sequencing Center for Infectious Disease"/>
            <person name="Wu L."/>
            <person name="Ma J."/>
        </authorList>
    </citation>
    <scope>NUCLEOTIDE SEQUENCE [LARGE SCALE GENOMIC DNA]</scope>
    <source>
        <strain evidence="5">JCM 17938</strain>
    </source>
</reference>
<evidence type="ECO:0000256" key="1">
    <source>
        <dbReference type="SAM" id="MobiDB-lite"/>
    </source>
</evidence>
<keyword evidence="2" id="KW-0472">Membrane</keyword>
<evidence type="ECO:0000313" key="4">
    <source>
        <dbReference type="EMBL" id="GAA4613298.1"/>
    </source>
</evidence>
<feature type="transmembrane region" description="Helical" evidence="2">
    <location>
        <begin position="186"/>
        <end position="207"/>
    </location>
</feature>
<feature type="signal peptide" evidence="3">
    <location>
        <begin position="1"/>
        <end position="27"/>
    </location>
</feature>
<protein>
    <recommendedName>
        <fullName evidence="6">Gram-positive cocci surface proteins LPxTG domain-containing protein</fullName>
    </recommendedName>
</protein>
<keyword evidence="3" id="KW-0732">Signal</keyword>
<proteinExistence type="predicted"/>
<dbReference type="EMBL" id="BAABHJ010000023">
    <property type="protein sequence ID" value="GAA4613298.1"/>
    <property type="molecule type" value="Genomic_DNA"/>
</dbReference>
<feature type="compositionally biased region" description="Pro residues" evidence="1">
    <location>
        <begin position="117"/>
        <end position="157"/>
    </location>
</feature>
<comment type="caution">
    <text evidence="4">The sequence shown here is derived from an EMBL/GenBank/DDBJ whole genome shotgun (WGS) entry which is preliminary data.</text>
</comment>
<accession>A0ABP8TPT3</accession>
<organism evidence="4 5">
    <name type="scientific">Actinoallomurus liliacearum</name>
    <dbReference type="NCBI Taxonomy" id="1080073"/>
    <lineage>
        <taxon>Bacteria</taxon>
        <taxon>Bacillati</taxon>
        <taxon>Actinomycetota</taxon>
        <taxon>Actinomycetes</taxon>
        <taxon>Streptosporangiales</taxon>
        <taxon>Thermomonosporaceae</taxon>
        <taxon>Actinoallomurus</taxon>
    </lineage>
</organism>
<sequence>MRTRTRLATTAGLTILGGTALSGVAQADTGGLDLTGGLTGPVSRTVGGALTKTTTQTSRTVRKATGVDLRVRVRLPGTPRAGTRPGRAAVRAGLGASLGGAHLKASLGLCAGCQAPNPAPQPPPTTPAPPNPPTSPNPPGSPPPGSTPPVARPPAVPPALGLPKGKGELMTIRSALPPLPYTGGPIGAMAFLGAIAVVTGAAAVIGARPKARLSA</sequence>
<feature type="region of interest" description="Disordered" evidence="1">
    <location>
        <begin position="116"/>
        <end position="164"/>
    </location>
</feature>
<evidence type="ECO:0008006" key="6">
    <source>
        <dbReference type="Google" id="ProtNLM"/>
    </source>
</evidence>
<evidence type="ECO:0000256" key="3">
    <source>
        <dbReference type="SAM" id="SignalP"/>
    </source>
</evidence>
<dbReference type="RefSeq" id="WP_345361184.1">
    <property type="nucleotide sequence ID" value="NZ_BAABHJ010000023.1"/>
</dbReference>
<name>A0ABP8TPT3_9ACTN</name>
<evidence type="ECO:0000256" key="2">
    <source>
        <dbReference type="SAM" id="Phobius"/>
    </source>
</evidence>
<feature type="chain" id="PRO_5045943017" description="Gram-positive cocci surface proteins LPxTG domain-containing protein" evidence="3">
    <location>
        <begin position="28"/>
        <end position="215"/>
    </location>
</feature>
<keyword evidence="2" id="KW-0812">Transmembrane</keyword>
<dbReference type="Proteomes" id="UP001500212">
    <property type="component" value="Unassembled WGS sequence"/>
</dbReference>